<sequence>MKTRRSSISNKSTEEPAGLASNSRQEVDKLLDRRSATRSSSKWREASEPTSGVRSTRRRLLRTDNVEENLSPIILNHDICRQHTDPAETPADFTQKKLEDHTHGQNQDYDKSFSKEPYSPVFVAESSADDIILENDYCKSEVKEDISEDDGFDWEVGEHLANTTDAAEEDWNGEVNVTLEETGRKTERQQGRRLLRRATAKDKEFAEFVHKAHLLCLIARGRVVDASCEDPLLQGVLISLLPSPLADTRKYSTDGLVPIVTWFKKTFSIISANGSSSTSNNVVSLRTCLFHVVEKQVGLEEEIAALSVALFRAIGFITRYVTVVDVASLKPDAVSLEASVDWDQDRSNGLGGYVPSVDYWGSKTASLGQILARCAPSWLTLDQGKNQTSSVEQQFQDCVGEGSLERKKGHQQPQAKGKRGATQSLGDDANQSRIKITRTSYRGRGRRAVSQCHRIDSGTSSAGLLENVSTTDLLEGNGSARKGDREFELQLAMAMAATAAASTSKLADMHEANNAAGSNLSVNNQNKGCSEVSLPLAGTGQVQSKTPDGAAVYKHRNTEEEASGLIWSRKMGPIVHWAEVFCGGEGTTGRWVHVDAARGIIDDAKVVESAAGICKLPLRYVLAFAGSGVKDVTRRYVSLWSKAVPHRVDQVWLDATLSPLRQLEAAATTVMPVDLSMSRAGTSGKLQQDIPKGSSIEGSIIKATEHQSVNCKAGINTLHCPASSEKASSVIECNAHADSGALEDMELETRALTEPLPTNQLAYKTHHLYVLERWLTKYQVLHPKGPVLGYCAGQPVYPRTCVQNLHTADRWLQEGFRVNSGEAPVKVVKASRPTLNDPNLNEVEVGEKSPNSTMTQLFGKWQTEVWHPPPAADGIVPKNSRGNVDVWSEKCLPPGTVHLRLPRLFPVARRLGIDYAPAMVGFEIHNRRSMPVFDGIVVCQEFKEAILEAYAEEEESRTAETQKKRVDQAAVRWHQLLRAIITRQRLRAAYENVHSDGNKLGSIDVPVVEGIETSKSKSCTGGNIKGDDLETGDYQRALPKARHYTIDLHHTHDFPEEIQSFHEESGIRTKRCSCGFTVEVEEM</sequence>
<comment type="caution">
    <text evidence="1">The sequence shown here is derived from an EMBL/GenBank/DDBJ whole genome shotgun (WGS) entry which is preliminary data.</text>
</comment>
<name>A0ACC2DR11_DIPCM</name>
<evidence type="ECO:0000313" key="1">
    <source>
        <dbReference type="EMBL" id="KAJ7556641.1"/>
    </source>
</evidence>
<dbReference type="EMBL" id="CM055096">
    <property type="protein sequence ID" value="KAJ7556641.1"/>
    <property type="molecule type" value="Genomic_DNA"/>
</dbReference>
<gene>
    <name evidence="1" type="ORF">O6H91_05G091400</name>
</gene>
<keyword evidence="2" id="KW-1185">Reference proteome</keyword>
<proteinExistence type="predicted"/>
<reference evidence="2" key="1">
    <citation type="journal article" date="2024" name="Proc. Natl. Acad. Sci. U.S.A.">
        <title>Extraordinary preservation of gene collinearity over three hundred million years revealed in homosporous lycophytes.</title>
        <authorList>
            <person name="Li C."/>
            <person name="Wickell D."/>
            <person name="Kuo L.Y."/>
            <person name="Chen X."/>
            <person name="Nie B."/>
            <person name="Liao X."/>
            <person name="Peng D."/>
            <person name="Ji J."/>
            <person name="Jenkins J."/>
            <person name="Williams M."/>
            <person name="Shu S."/>
            <person name="Plott C."/>
            <person name="Barry K."/>
            <person name="Rajasekar S."/>
            <person name="Grimwood J."/>
            <person name="Han X."/>
            <person name="Sun S."/>
            <person name="Hou Z."/>
            <person name="He W."/>
            <person name="Dai G."/>
            <person name="Sun C."/>
            <person name="Schmutz J."/>
            <person name="Leebens-Mack J.H."/>
            <person name="Li F.W."/>
            <person name="Wang L."/>
        </authorList>
    </citation>
    <scope>NUCLEOTIDE SEQUENCE [LARGE SCALE GENOMIC DNA]</scope>
    <source>
        <strain evidence="2">cv. PW_Plant_1</strain>
    </source>
</reference>
<evidence type="ECO:0000313" key="2">
    <source>
        <dbReference type="Proteomes" id="UP001162992"/>
    </source>
</evidence>
<dbReference type="Proteomes" id="UP001162992">
    <property type="component" value="Chromosome 5"/>
</dbReference>
<organism evidence="1 2">
    <name type="scientific">Diphasiastrum complanatum</name>
    <name type="common">Issler's clubmoss</name>
    <name type="synonym">Lycopodium complanatum</name>
    <dbReference type="NCBI Taxonomy" id="34168"/>
    <lineage>
        <taxon>Eukaryota</taxon>
        <taxon>Viridiplantae</taxon>
        <taxon>Streptophyta</taxon>
        <taxon>Embryophyta</taxon>
        <taxon>Tracheophyta</taxon>
        <taxon>Lycopodiopsida</taxon>
        <taxon>Lycopodiales</taxon>
        <taxon>Lycopodiaceae</taxon>
        <taxon>Lycopodioideae</taxon>
        <taxon>Diphasiastrum</taxon>
    </lineage>
</organism>
<accession>A0ACC2DR11</accession>
<protein>
    <submittedName>
        <fullName evidence="1">Uncharacterized protein</fullName>
    </submittedName>
</protein>